<dbReference type="OrthoDB" id="6118651at2759"/>
<dbReference type="PANTHER" id="PTHR28336">
    <property type="entry name" value="BA1-643"/>
    <property type="match status" value="1"/>
</dbReference>
<name>A0A8B8BU78_CRAVI</name>
<evidence type="ECO:0000313" key="3">
    <source>
        <dbReference type="Proteomes" id="UP000694844"/>
    </source>
</evidence>
<organism evidence="3 4">
    <name type="scientific">Crassostrea virginica</name>
    <name type="common">Eastern oyster</name>
    <dbReference type="NCBI Taxonomy" id="6565"/>
    <lineage>
        <taxon>Eukaryota</taxon>
        <taxon>Metazoa</taxon>
        <taxon>Spiralia</taxon>
        <taxon>Lophotrochozoa</taxon>
        <taxon>Mollusca</taxon>
        <taxon>Bivalvia</taxon>
        <taxon>Autobranchia</taxon>
        <taxon>Pteriomorphia</taxon>
        <taxon>Ostreida</taxon>
        <taxon>Ostreoidea</taxon>
        <taxon>Ostreidae</taxon>
        <taxon>Crassostrea</taxon>
    </lineage>
</organism>
<proteinExistence type="predicted"/>
<feature type="compositionally biased region" description="Basic and acidic residues" evidence="1">
    <location>
        <begin position="285"/>
        <end position="338"/>
    </location>
</feature>
<dbReference type="Gene3D" id="2.60.220.30">
    <property type="match status" value="1"/>
</dbReference>
<dbReference type="GeneID" id="111113172"/>
<evidence type="ECO:0000256" key="1">
    <source>
        <dbReference type="SAM" id="MobiDB-lite"/>
    </source>
</evidence>
<feature type="compositionally biased region" description="Polar residues" evidence="1">
    <location>
        <begin position="22"/>
        <end position="32"/>
    </location>
</feature>
<feature type="compositionally biased region" description="Polar residues" evidence="1">
    <location>
        <begin position="74"/>
        <end position="87"/>
    </location>
</feature>
<protein>
    <submittedName>
        <fullName evidence="4 5">Death domain-containing protein 1-like isoform X1</fullName>
    </submittedName>
</protein>
<feature type="region of interest" description="Disordered" evidence="1">
    <location>
        <begin position="597"/>
        <end position="617"/>
    </location>
</feature>
<evidence type="ECO:0000313" key="4">
    <source>
        <dbReference type="RefSeq" id="XP_022306917.1"/>
    </source>
</evidence>
<dbReference type="PROSITE" id="PS50017">
    <property type="entry name" value="DEATH_DOMAIN"/>
    <property type="match status" value="1"/>
</dbReference>
<gene>
    <name evidence="4 5" type="primary">LOC111113172</name>
</gene>
<dbReference type="InterPro" id="IPR011029">
    <property type="entry name" value="DEATH-like_dom_sf"/>
</dbReference>
<dbReference type="InterPro" id="IPR000488">
    <property type="entry name" value="Death_dom"/>
</dbReference>
<dbReference type="RefSeq" id="XP_022306917.1">
    <property type="nucleotide sequence ID" value="XM_022451209.1"/>
</dbReference>
<dbReference type="Proteomes" id="UP000694844">
    <property type="component" value="Chromosome 9"/>
</dbReference>
<dbReference type="SUPFAM" id="SSF47986">
    <property type="entry name" value="DEATH domain"/>
    <property type="match status" value="1"/>
</dbReference>
<dbReference type="Gene3D" id="1.10.533.10">
    <property type="entry name" value="Death Domain, Fas"/>
    <property type="match status" value="1"/>
</dbReference>
<feature type="domain" description="Death" evidence="2">
    <location>
        <begin position="897"/>
        <end position="982"/>
    </location>
</feature>
<dbReference type="GO" id="GO:0007165">
    <property type="term" value="P:signal transduction"/>
    <property type="evidence" value="ECO:0007669"/>
    <property type="project" value="InterPro"/>
</dbReference>
<feature type="compositionally biased region" description="Basic and acidic residues" evidence="1">
    <location>
        <begin position="59"/>
        <end position="73"/>
    </location>
</feature>
<dbReference type="PANTHER" id="PTHR28336:SF3">
    <property type="entry name" value="CHROMOSOME 11 C6ORF62 HOMOLOG"/>
    <property type="match status" value="1"/>
</dbReference>
<dbReference type="AlphaFoldDB" id="A0A8B8BU78"/>
<sequence>MPGERKHGGHGRHDHGGGHGSTVKTSKRPSSSGKKRTTTQEDKEAELIASVQSVNESNENSRENEEMVARENLKNNVSINESENIDSGNDRDKVAEDEKTETEVGHSSPEVQIKDEGAENRWAEKSKEEEGFNIRSFNDNILEFTEIFDSDRYRHVDENYPVEDLVSVVADISRTIEEFKQQTQNSQQQLEGLRMKMKQVKENIQFSVSRKAFDIRTDDDLQSIEERELTEKLAKLNAEIAKANSDLSEALRLSAETESTAVRAQIAAERAKEEAKRIEEEVEWRAQQEERRKREEAKKMEELRRQREEEARKEEEEKKAKDAEWKRRETAGAEKTAEWENWPAHELQLSSSGGLACIIRGKPNIFDESSVTCKEIDQLDIELTYGPQEELVGTIIKLVPTSEKLKLQSPIYVAIPFTISRASGHSREAFVRADVNGEWREIPSTEVTYDNHKDLKFVQVELKDCLTLAVMTRLKRDYVTFSKRPSKMASSCDHRITLTVCRDTFYRKEHILLQVQPVDSATVHDLQARNGNCKHLLASSPILLVQWESTELHKPIVVTIPCPPNPAKARKIAQMRRIKEEKMKNPQKVIPVPMDLREKEENAGKQNKAKPKKKTLQEQLAEINAPPEEEKPKPTKWYMGDYAHNDDDENDLLYLLARTGTGKWSVVPEVEIVQVKLDLLQFTLERPLEQFMVLRVRTNTEEESLPVMSTAIHDLLQKRFVQAIIKQRSDNPFDTRLELAPINRVTKLLKQMNEDGFEDGPEPSQIIGVCEGDIIEINFRGNIQNSSSDKSPRFVFNSNVPSFLEFYLSEVDQYLQRNFSVFRGVVELYRTYYVTADKKAVARKEAVVDENSFCVRREKKKTLLCEIPITIPKYHVEPSPVPLQAPVVIRNDSDPVNDDLMRHLAADMGDEWRKVAMTLNISRARIQAILRNTQISDSTDEDARYQMLITWLKKMPKSIDKVTVLTNAFMKNGRPDLAEQVRIKDEAFRRNITQTV</sequence>
<accession>A0A8B8BU78</accession>
<reference evidence="4 5" key="1">
    <citation type="submission" date="2025-04" db="UniProtKB">
        <authorList>
            <consortium name="RefSeq"/>
        </authorList>
    </citation>
    <scope>IDENTIFICATION</scope>
    <source>
        <tissue evidence="4 5">Whole sample</tissue>
    </source>
</reference>
<dbReference type="KEGG" id="cvn:111113172"/>
<keyword evidence="3" id="KW-1185">Reference proteome</keyword>
<dbReference type="RefSeq" id="XP_022306918.1">
    <property type="nucleotide sequence ID" value="XM_022451210.1"/>
</dbReference>
<evidence type="ECO:0000313" key="5">
    <source>
        <dbReference type="RefSeq" id="XP_022306918.1"/>
    </source>
</evidence>
<feature type="compositionally biased region" description="Basic and acidic residues" evidence="1">
    <location>
        <begin position="88"/>
        <end position="104"/>
    </location>
</feature>
<feature type="region of interest" description="Disordered" evidence="1">
    <location>
        <begin position="285"/>
        <end position="339"/>
    </location>
</feature>
<evidence type="ECO:0000259" key="2">
    <source>
        <dbReference type="PROSITE" id="PS50017"/>
    </source>
</evidence>
<feature type="compositionally biased region" description="Basic and acidic residues" evidence="1">
    <location>
        <begin position="112"/>
        <end position="128"/>
    </location>
</feature>
<feature type="region of interest" description="Disordered" evidence="1">
    <location>
        <begin position="1"/>
        <end position="128"/>
    </location>
</feature>